<feature type="signal peptide" evidence="1">
    <location>
        <begin position="1"/>
        <end position="28"/>
    </location>
</feature>
<dbReference type="RefSeq" id="WP_186505400.1">
    <property type="nucleotide sequence ID" value="NZ_JACNEP010000002.1"/>
</dbReference>
<evidence type="ECO:0000313" key="3">
    <source>
        <dbReference type="Proteomes" id="UP000601768"/>
    </source>
</evidence>
<comment type="caution">
    <text evidence="2">The sequence shown here is derived from an EMBL/GenBank/DDBJ whole genome shotgun (WGS) entry which is preliminary data.</text>
</comment>
<sequence length="468" mass="50819">MMLMNNKQYFTLFLLLSFFWGVSNHAVAKFNLSTSQTLNYAVESITSNDYNNKGQLVISSNSDTLNLEVEVGFGLSSDFRYARLDIINGTFNSAFPSSGVEISANYKSTLVAGGGVGDSFVIIELSATPSVGADTELLFDTTSFNWDDIGTPLEIQYTLYDTADAAVNHLGYLYRKNAVLSQFIRAAGNKFIQSFQHYSGFDNNFLRFSATFRSPSTFKLGDASETLASVGKIRFDQLVAVNTLLPSTSNAISDYRKIIPGVKTDLKSVSISGDFSSITASLNEDDDCSGAAIELLSFSNENSVLTSIDELIDHPVFCIEASSNTQVIEPSEYYLDFGGSLGKGLLGAISYDAATADLPFITTFSDYKQKIYIVNYAGYPVAYSTQFIAESGKVISLNLKDAANGIIPAKTTLKLNTTDLVEIEGEVKRASARFFFDTKAKNLAVSSQLLSVSNSGVPPTEHIVVKDN</sequence>
<proteinExistence type="predicted"/>
<protein>
    <submittedName>
        <fullName evidence="2">Uncharacterized protein</fullName>
    </submittedName>
</protein>
<gene>
    <name evidence="2" type="ORF">H8B19_03530</name>
</gene>
<evidence type="ECO:0000313" key="2">
    <source>
        <dbReference type="EMBL" id="MBC3764933.1"/>
    </source>
</evidence>
<accession>A0A8J6M0K9</accession>
<keyword evidence="3" id="KW-1185">Reference proteome</keyword>
<dbReference type="Proteomes" id="UP000601768">
    <property type="component" value="Unassembled WGS sequence"/>
</dbReference>
<evidence type="ECO:0000256" key="1">
    <source>
        <dbReference type="SAM" id="SignalP"/>
    </source>
</evidence>
<dbReference type="EMBL" id="JACNEP010000002">
    <property type="protein sequence ID" value="MBC3764933.1"/>
    <property type="molecule type" value="Genomic_DNA"/>
</dbReference>
<organism evidence="2 3">
    <name type="scientific">Neptunicella marina</name>
    <dbReference type="NCBI Taxonomy" id="2125989"/>
    <lineage>
        <taxon>Bacteria</taxon>
        <taxon>Pseudomonadati</taxon>
        <taxon>Pseudomonadota</taxon>
        <taxon>Gammaproteobacteria</taxon>
        <taxon>Alteromonadales</taxon>
        <taxon>Alteromonadaceae</taxon>
        <taxon>Neptunicella</taxon>
    </lineage>
</organism>
<reference evidence="2" key="1">
    <citation type="journal article" date="2018" name="Int. J. Syst. Evol. Microbiol.">
        <title>Neptunicella marina gen. nov., sp. nov., isolated from surface seawater.</title>
        <authorList>
            <person name="Liu X."/>
            <person name="Lai Q."/>
            <person name="Du Y."/>
            <person name="Zhang X."/>
            <person name="Liu Z."/>
            <person name="Sun F."/>
            <person name="Shao Z."/>
        </authorList>
    </citation>
    <scope>NUCLEOTIDE SEQUENCE</scope>
    <source>
        <strain evidence="2">S27-2</strain>
    </source>
</reference>
<keyword evidence="1" id="KW-0732">Signal</keyword>
<reference evidence="2" key="2">
    <citation type="submission" date="2020-08" db="EMBL/GenBank/DDBJ databases">
        <authorList>
            <person name="Lai Q."/>
        </authorList>
    </citation>
    <scope>NUCLEOTIDE SEQUENCE</scope>
    <source>
        <strain evidence="2">S27-2</strain>
    </source>
</reference>
<dbReference type="AlphaFoldDB" id="A0A8J6M0K9"/>
<feature type="chain" id="PRO_5035151268" evidence="1">
    <location>
        <begin position="29"/>
        <end position="468"/>
    </location>
</feature>
<name>A0A8J6M0K9_9ALTE</name>